<dbReference type="CDD" id="cd20816">
    <property type="entry name" value="C1_GMIP-like"/>
    <property type="match status" value="1"/>
</dbReference>
<evidence type="ECO:0000313" key="10">
    <source>
        <dbReference type="EMBL" id="NWY55195.1"/>
    </source>
</evidence>
<feature type="compositionally biased region" description="Gly residues" evidence="7">
    <location>
        <begin position="187"/>
        <end position="196"/>
    </location>
</feature>
<dbReference type="InterPro" id="IPR057028">
    <property type="entry name" value="RHG29_45_N"/>
</dbReference>
<dbReference type="SMART" id="SM00324">
    <property type="entry name" value="RhoGAP"/>
    <property type="match status" value="1"/>
</dbReference>
<dbReference type="SUPFAM" id="SSF57889">
    <property type="entry name" value="Cysteine-rich domain"/>
    <property type="match status" value="1"/>
</dbReference>
<accession>A0A7K7FD64</accession>
<feature type="domain" description="Phorbol-ester/DAG-type" evidence="8">
    <location>
        <begin position="617"/>
        <end position="662"/>
    </location>
</feature>
<dbReference type="Proteomes" id="UP000557271">
    <property type="component" value="Unassembled WGS sequence"/>
</dbReference>
<sequence length="894" mass="97764">GTLKRPTSLSRHASAAGFPLTAAAPRPVPKGHKTPMSYSPMDGGEGPFIDTEDISQLLTDVARFAEALENLRDVVLRDDPKEPQRPLAHECLGETLRILRQVINKYPLLNTLETLTAAGTLISKVKGFHYESNNETDKREFEKAVETIAVSFSSTVSEFLMGEVDSSTILSIPPSDQNQTMESLYGGIPGPGGDGMPSGMESYDSGKQADSGAGSGDGTCTSSRQPSRASGSPSPDAALEDASPRAPRLSPGAQVARFLPFQTNMPFLSIYLLALEQDMEHGTSVLQAANTLQQQTFLQPLTVRRLEHEKRRKEIKEQWHRAQRKLQEAEVNLRKAKQTYMQRSEEHDKAKYMAVKAEEEQQSTTSSVTTKTLDKKRRLEEEAKNKVGARQLQARAEPSKNLLPPRSPRAGAALGDTAELSSPRILGHRAGMPGGMVSECRELFSLFPSPQPRVGFSSVLPAHPLQRSLFAFSLPTRSPFTRTRKGSFNTSDFPTNAGSDGAGLAKDGAASEGGAGAKEQQSGAVAAERRGGRGHQVHKSWPTSVAEGDSNLDSNAGEFSHKLQRLSSNGTVSSSEELEEKDENATPFEQSINGITPEMAAPTGPFRNVGLSKAAQTHRLRKLRTPSKCRECNSYVYFQGAECEECCLACHKKCLETLAIQCGHKKLQGKLQLFGQDFTKASQSSSDGIPFIVKKCISEIEKRALKTKGIYRVNGVKTRVEKLCQAFENGKELVELSQASPHDISNVLKLYLRQLPEPIMPFRLYNELMGLAKESLQGGEAKGKSGKGGPELVDRGADTDKVVVNLVLKLKELLKELPAENMATLQYLLQHLRRIVEVEQDNKMTSGNLGIVFGPTLMRPRPTDATISLSSLVDYPHQARIIEALIIFYPTIFE</sequence>
<feature type="region of interest" description="Disordered" evidence="7">
    <location>
        <begin position="353"/>
        <end position="418"/>
    </location>
</feature>
<dbReference type="GO" id="GO:0005096">
    <property type="term" value="F:GTPase activator activity"/>
    <property type="evidence" value="ECO:0007669"/>
    <property type="project" value="UniProtKB-KW"/>
</dbReference>
<feature type="compositionally biased region" description="Polar residues" evidence="7">
    <location>
        <begin position="168"/>
        <end position="182"/>
    </location>
</feature>
<feature type="coiled-coil region" evidence="6">
    <location>
        <begin position="312"/>
        <end position="346"/>
    </location>
</feature>
<evidence type="ECO:0000256" key="5">
    <source>
        <dbReference type="ARBA" id="ARBA00023054"/>
    </source>
</evidence>
<keyword evidence="1" id="KW-0343">GTPase activation</keyword>
<dbReference type="InterPro" id="IPR051025">
    <property type="entry name" value="RhoGAP"/>
</dbReference>
<evidence type="ECO:0000313" key="11">
    <source>
        <dbReference type="Proteomes" id="UP000557271"/>
    </source>
</evidence>
<reference evidence="10 11" key="1">
    <citation type="submission" date="2019-09" db="EMBL/GenBank/DDBJ databases">
        <title>Bird 10,000 Genomes (B10K) Project - Family phase.</title>
        <authorList>
            <person name="Zhang G."/>
        </authorList>
    </citation>
    <scope>NUCLEOTIDE SEQUENCE [LARGE SCALE GENOMIC DNA]</scope>
    <source>
        <strain evidence="10">B10K-UC-030-51</strain>
    </source>
</reference>
<dbReference type="SUPFAM" id="SSF103657">
    <property type="entry name" value="BAR/IMD domain-like"/>
    <property type="match status" value="1"/>
</dbReference>
<keyword evidence="3" id="KW-0863">Zinc-finger</keyword>
<evidence type="ECO:0000256" key="2">
    <source>
        <dbReference type="ARBA" id="ARBA00022723"/>
    </source>
</evidence>
<dbReference type="EMBL" id="VZSF01004709">
    <property type="protein sequence ID" value="NWY55195.1"/>
    <property type="molecule type" value="Genomic_DNA"/>
</dbReference>
<dbReference type="PROSITE" id="PS50081">
    <property type="entry name" value="ZF_DAG_PE_2"/>
    <property type="match status" value="1"/>
</dbReference>
<dbReference type="Pfam" id="PF22699">
    <property type="entry name" value="GMIP-like_FCH"/>
    <property type="match status" value="1"/>
</dbReference>
<dbReference type="InterPro" id="IPR054713">
    <property type="entry name" value="GMIP/FCHO2-like_FCH"/>
</dbReference>
<dbReference type="OrthoDB" id="79452at2759"/>
<dbReference type="AlphaFoldDB" id="A0A7K7FD64"/>
<evidence type="ECO:0000259" key="8">
    <source>
        <dbReference type="PROSITE" id="PS50081"/>
    </source>
</evidence>
<dbReference type="Pfam" id="PF24235">
    <property type="entry name" value="RHG29_45_N"/>
    <property type="match status" value="1"/>
</dbReference>
<dbReference type="Gene3D" id="1.20.1270.60">
    <property type="entry name" value="Arfaptin homology (AH) domain/BAR domain"/>
    <property type="match status" value="1"/>
</dbReference>
<dbReference type="GO" id="GO:0005829">
    <property type="term" value="C:cytosol"/>
    <property type="evidence" value="ECO:0007669"/>
    <property type="project" value="UniProtKB-ARBA"/>
</dbReference>
<feature type="region of interest" description="Disordered" evidence="7">
    <location>
        <begin position="480"/>
        <end position="586"/>
    </location>
</feature>
<proteinExistence type="predicted"/>
<dbReference type="Pfam" id="PF00620">
    <property type="entry name" value="RhoGAP"/>
    <property type="match status" value="1"/>
</dbReference>
<feature type="compositionally biased region" description="Polar residues" evidence="7">
    <location>
        <begin position="480"/>
        <end position="498"/>
    </location>
</feature>
<dbReference type="SMART" id="SM00109">
    <property type="entry name" value="C1"/>
    <property type="match status" value="1"/>
</dbReference>
<dbReference type="InterPro" id="IPR008936">
    <property type="entry name" value="Rho_GTPase_activation_prot"/>
</dbReference>
<dbReference type="InterPro" id="IPR000198">
    <property type="entry name" value="RhoGAP_dom"/>
</dbReference>
<feature type="region of interest" description="Disordered" evidence="7">
    <location>
        <begin position="1"/>
        <end position="39"/>
    </location>
</feature>
<feature type="region of interest" description="Disordered" evidence="7">
    <location>
        <begin position="168"/>
        <end position="249"/>
    </location>
</feature>
<organism evidence="10 11">
    <name type="scientific">Chionis minor</name>
    <name type="common">Black-faced sheathbill</name>
    <dbReference type="NCBI Taxonomy" id="227182"/>
    <lineage>
        <taxon>Eukaryota</taxon>
        <taxon>Metazoa</taxon>
        <taxon>Chordata</taxon>
        <taxon>Craniata</taxon>
        <taxon>Vertebrata</taxon>
        <taxon>Euteleostomi</taxon>
        <taxon>Archelosauria</taxon>
        <taxon>Archosauria</taxon>
        <taxon>Dinosauria</taxon>
        <taxon>Saurischia</taxon>
        <taxon>Theropoda</taxon>
        <taxon>Coelurosauria</taxon>
        <taxon>Aves</taxon>
        <taxon>Neognathae</taxon>
        <taxon>Neoaves</taxon>
        <taxon>Charadriiformes</taxon>
        <taxon>Chionididae</taxon>
        <taxon>Chionis</taxon>
    </lineage>
</organism>
<feature type="compositionally biased region" description="Polar residues" evidence="7">
    <location>
        <begin position="1"/>
        <end position="11"/>
    </location>
</feature>
<keyword evidence="4" id="KW-0862">Zinc</keyword>
<evidence type="ECO:0000256" key="1">
    <source>
        <dbReference type="ARBA" id="ARBA00022468"/>
    </source>
</evidence>
<dbReference type="PANTHER" id="PTHR15228">
    <property type="entry name" value="SPERMATHECAL PHYSIOLOGY VARIANT"/>
    <property type="match status" value="1"/>
</dbReference>
<feature type="compositionally biased region" description="Polar residues" evidence="7">
    <location>
        <begin position="565"/>
        <end position="575"/>
    </location>
</feature>
<dbReference type="PROSITE" id="PS00479">
    <property type="entry name" value="ZF_DAG_PE_1"/>
    <property type="match status" value="1"/>
</dbReference>
<gene>
    <name evidence="10" type="primary">Arhgap45</name>
    <name evidence="10" type="ORF">CHIMIN_R14653</name>
</gene>
<dbReference type="PROSITE" id="PS50238">
    <property type="entry name" value="RHOGAP"/>
    <property type="match status" value="1"/>
</dbReference>
<comment type="caution">
    <text evidence="10">The sequence shown here is derived from an EMBL/GenBank/DDBJ whole genome shotgun (WGS) entry which is preliminary data.</text>
</comment>
<feature type="non-terminal residue" evidence="10">
    <location>
        <position position="1"/>
    </location>
</feature>
<dbReference type="Gene3D" id="1.10.555.10">
    <property type="entry name" value="Rho GTPase activation protein"/>
    <property type="match status" value="1"/>
</dbReference>
<evidence type="ECO:0000256" key="4">
    <source>
        <dbReference type="ARBA" id="ARBA00022833"/>
    </source>
</evidence>
<name>A0A7K7FD64_CHIMN</name>
<dbReference type="GO" id="GO:0008270">
    <property type="term" value="F:zinc ion binding"/>
    <property type="evidence" value="ECO:0007669"/>
    <property type="project" value="UniProtKB-KW"/>
</dbReference>
<dbReference type="GO" id="GO:0051056">
    <property type="term" value="P:regulation of small GTPase mediated signal transduction"/>
    <property type="evidence" value="ECO:0007669"/>
    <property type="project" value="UniProtKB-ARBA"/>
</dbReference>
<feature type="domain" description="Rho-GAP" evidence="9">
    <location>
        <begin position="676"/>
        <end position="893"/>
    </location>
</feature>
<dbReference type="InterPro" id="IPR027267">
    <property type="entry name" value="AH/BAR_dom_sf"/>
</dbReference>
<dbReference type="InterPro" id="IPR046349">
    <property type="entry name" value="C1-like_sf"/>
</dbReference>
<keyword evidence="5 6" id="KW-0175">Coiled coil</keyword>
<feature type="non-terminal residue" evidence="10">
    <location>
        <position position="894"/>
    </location>
</feature>
<evidence type="ECO:0000256" key="7">
    <source>
        <dbReference type="SAM" id="MobiDB-lite"/>
    </source>
</evidence>
<evidence type="ECO:0000259" key="9">
    <source>
        <dbReference type="PROSITE" id="PS50238"/>
    </source>
</evidence>
<evidence type="ECO:0000256" key="3">
    <source>
        <dbReference type="ARBA" id="ARBA00022771"/>
    </source>
</evidence>
<feature type="compositionally biased region" description="Polar residues" evidence="7">
    <location>
        <begin position="218"/>
        <end position="233"/>
    </location>
</feature>
<dbReference type="SUPFAM" id="SSF48350">
    <property type="entry name" value="GTPase activation domain, GAP"/>
    <property type="match status" value="1"/>
</dbReference>
<dbReference type="FunFam" id="1.10.555.10:FF:000016">
    <property type="entry name" value="Rho GTPase activating protein 29"/>
    <property type="match status" value="1"/>
</dbReference>
<dbReference type="GO" id="GO:0007165">
    <property type="term" value="P:signal transduction"/>
    <property type="evidence" value="ECO:0007669"/>
    <property type="project" value="InterPro"/>
</dbReference>
<dbReference type="InterPro" id="IPR002219">
    <property type="entry name" value="PKC_DAG/PE"/>
</dbReference>
<keyword evidence="11" id="KW-1185">Reference proteome</keyword>
<evidence type="ECO:0000256" key="6">
    <source>
        <dbReference type="SAM" id="Coils"/>
    </source>
</evidence>
<protein>
    <submittedName>
        <fullName evidence="10">HMHA1 protein</fullName>
    </submittedName>
</protein>
<dbReference type="GO" id="GO:0016020">
    <property type="term" value="C:membrane"/>
    <property type="evidence" value="ECO:0007669"/>
    <property type="project" value="TreeGrafter"/>
</dbReference>
<dbReference type="PANTHER" id="PTHR15228:SF18">
    <property type="entry name" value="RHO GTPASE-ACTIVATING PROTEIN 45"/>
    <property type="match status" value="1"/>
</dbReference>
<keyword evidence="2" id="KW-0479">Metal-binding</keyword>